<dbReference type="PIRSF" id="PIRSF003085">
    <property type="entry name" value="CMAS"/>
    <property type="match status" value="1"/>
</dbReference>
<keyword evidence="4" id="KW-0949">S-adenosyl-L-methionine</keyword>
<dbReference type="Gene3D" id="3.40.50.150">
    <property type="entry name" value="Vaccinia Virus protein VP39"/>
    <property type="match status" value="1"/>
</dbReference>
<sequence length="385" mass="44336">MPSELSNASPSTEAAPDRAQRFARALLEEAGLGLDAQHPWDMRLHSPDAIRRALAQGNLGLGESYMDGEWDCEQLDEFFARLLRSGVVDRVSPVALLFHALQAHLLNRQTARRAWAVGERHYDLGNDFYADMLDPRMTYTCGYWKDASNLAEAQEAKLDLVCRKLDLRPGMRVLDIGCGWGSFMAFAAKRYGVQCVGVTISREQCEWARQRYAGLPLEFRLQDYRELDERFERIVSIGMFEHVGRKNHRTFMQTLARCLDDDGLCLLHTIGKNRRRSVPDPWIDKYIFPNGDLPSIGQIGDALDGLLVVEDLHNFGADYDRTLMAWYANFEAHWPRFAEELGERFRRMWRYYLLSCAGAFRARDIQLWQWVMSRRGVPGGYRRVS</sequence>
<dbReference type="InterPro" id="IPR050723">
    <property type="entry name" value="CFA/CMAS"/>
</dbReference>
<evidence type="ECO:0000256" key="4">
    <source>
        <dbReference type="ARBA" id="ARBA00022691"/>
    </source>
</evidence>
<dbReference type="CDD" id="cd02440">
    <property type="entry name" value="AdoMet_MTases"/>
    <property type="match status" value="1"/>
</dbReference>
<reference evidence="7 8" key="1">
    <citation type="submission" date="2013-03" db="EMBL/GenBank/DDBJ databases">
        <authorList>
            <person name="Linke B."/>
        </authorList>
    </citation>
    <scope>NUCLEOTIDE SEQUENCE [LARGE SCALE GENOMIC DNA]</scope>
    <source>
        <strain evidence="7 8">B13</strain>
    </source>
</reference>
<feature type="active site" evidence="6">
    <location>
        <position position="356"/>
    </location>
</feature>
<dbReference type="OrthoDB" id="9782855at2"/>
<evidence type="ECO:0000256" key="5">
    <source>
        <dbReference type="ARBA" id="ARBA00023098"/>
    </source>
</evidence>
<proteinExistence type="inferred from homology"/>
<keyword evidence="5" id="KW-0443">Lipid metabolism</keyword>
<dbReference type="STRING" id="1301098.PKB_4357"/>
<evidence type="ECO:0000313" key="7">
    <source>
        <dbReference type="EMBL" id="CDF85682.1"/>
    </source>
</evidence>
<dbReference type="GO" id="GO:0032259">
    <property type="term" value="P:methylation"/>
    <property type="evidence" value="ECO:0007669"/>
    <property type="project" value="UniProtKB-KW"/>
</dbReference>
<dbReference type="EC" id="2.1.1.79" evidence="7"/>
<dbReference type="InterPro" id="IPR003333">
    <property type="entry name" value="CMAS"/>
</dbReference>
<dbReference type="GO" id="GO:0008610">
    <property type="term" value="P:lipid biosynthetic process"/>
    <property type="evidence" value="ECO:0007669"/>
    <property type="project" value="InterPro"/>
</dbReference>
<accession>A0A024HMD4</accession>
<dbReference type="InterPro" id="IPR029063">
    <property type="entry name" value="SAM-dependent_MTases_sf"/>
</dbReference>
<dbReference type="RefSeq" id="WP_043254342.1">
    <property type="nucleotide sequence ID" value="NZ_HG322950.1"/>
</dbReference>
<dbReference type="HOGENOM" id="CLU_026434_6_0_6"/>
<dbReference type="KEGG" id="pkc:PKB_4357"/>
<dbReference type="GO" id="GO:0008825">
    <property type="term" value="F:cyclopropane-fatty-acyl-phospholipid synthase activity"/>
    <property type="evidence" value="ECO:0007669"/>
    <property type="project" value="UniProtKB-EC"/>
</dbReference>
<dbReference type="PATRIC" id="fig|1301098.3.peg.4362"/>
<dbReference type="NCBIfam" id="NF008686">
    <property type="entry name" value="PRK11705.1"/>
    <property type="match status" value="1"/>
</dbReference>
<keyword evidence="3 7" id="KW-0808">Transferase</keyword>
<evidence type="ECO:0000256" key="1">
    <source>
        <dbReference type="ARBA" id="ARBA00010815"/>
    </source>
</evidence>
<dbReference type="AlphaFoldDB" id="A0A024HMD4"/>
<name>A0A024HMD4_PSEKB</name>
<evidence type="ECO:0000256" key="6">
    <source>
        <dbReference type="PIRSR" id="PIRSR003085-1"/>
    </source>
</evidence>
<reference evidence="7 8" key="2">
    <citation type="submission" date="2014-05" db="EMBL/GenBank/DDBJ databases">
        <title>Genome sequence of the 3-chlorobenzoate degrading bacterium Pseudomonas knackmussii B13 shows multiple evidence for horizontal gene transfer.</title>
        <authorList>
            <person name="Miyazaki R."/>
            <person name="Bertelli C."/>
            <person name="Falquet L."/>
            <person name="Robinson-Rechavi M."/>
            <person name="Gharib W."/>
            <person name="Roy S."/>
            <person name="Van der Meer J.R."/>
        </authorList>
    </citation>
    <scope>NUCLEOTIDE SEQUENCE [LARGE SCALE GENOMIC DNA]</scope>
    <source>
        <strain evidence="7 8">B13</strain>
    </source>
</reference>
<dbReference type="PANTHER" id="PTHR43667">
    <property type="entry name" value="CYCLOPROPANE-FATTY-ACYL-PHOSPHOLIPID SYNTHASE"/>
    <property type="match status" value="1"/>
</dbReference>
<organism evidence="7 8">
    <name type="scientific">Pseudomonas knackmussii (strain DSM 6978 / CCUG 54928 / LMG 23759 / B13)</name>
    <dbReference type="NCBI Taxonomy" id="1301098"/>
    <lineage>
        <taxon>Bacteria</taxon>
        <taxon>Pseudomonadati</taxon>
        <taxon>Pseudomonadota</taxon>
        <taxon>Gammaproteobacteria</taxon>
        <taxon>Pseudomonadales</taxon>
        <taxon>Pseudomonadaceae</taxon>
        <taxon>Pseudomonas</taxon>
    </lineage>
</organism>
<dbReference type="EMBL" id="HG322950">
    <property type="protein sequence ID" value="CDF85682.1"/>
    <property type="molecule type" value="Genomic_DNA"/>
</dbReference>
<protein>
    <submittedName>
        <fullName evidence="7">Cyclopropane-fatty-acyl-phospholipid synthase</fullName>
        <ecNumber evidence="7">2.1.1.79</ecNumber>
    </submittedName>
</protein>
<comment type="similarity">
    <text evidence="1">Belongs to the CFA/CMAS family.</text>
</comment>
<gene>
    <name evidence="7" type="primary">cfa</name>
    <name evidence="7" type="ORF">PKB_4357</name>
</gene>
<dbReference type="Pfam" id="PF02353">
    <property type="entry name" value="CMAS"/>
    <property type="match status" value="1"/>
</dbReference>
<keyword evidence="8" id="KW-1185">Reference proteome</keyword>
<evidence type="ECO:0000313" key="8">
    <source>
        <dbReference type="Proteomes" id="UP000025241"/>
    </source>
</evidence>
<dbReference type="eggNOG" id="COG2230">
    <property type="taxonomic scope" value="Bacteria"/>
</dbReference>
<dbReference type="SUPFAM" id="SSF53335">
    <property type="entry name" value="S-adenosyl-L-methionine-dependent methyltransferases"/>
    <property type="match status" value="1"/>
</dbReference>
<evidence type="ECO:0000256" key="2">
    <source>
        <dbReference type="ARBA" id="ARBA00022603"/>
    </source>
</evidence>
<dbReference type="PANTHER" id="PTHR43667:SF1">
    <property type="entry name" value="CYCLOPROPANE-FATTY-ACYL-PHOSPHOLIPID SYNTHASE"/>
    <property type="match status" value="1"/>
</dbReference>
<dbReference type="Proteomes" id="UP000025241">
    <property type="component" value="Chromosome I"/>
</dbReference>
<evidence type="ECO:0000256" key="3">
    <source>
        <dbReference type="ARBA" id="ARBA00022679"/>
    </source>
</evidence>
<keyword evidence="2 7" id="KW-0489">Methyltransferase</keyword>